<dbReference type="InterPro" id="IPR051218">
    <property type="entry name" value="Sec_MonoDiacylglyc_Lipase"/>
</dbReference>
<reference evidence="2 3" key="1">
    <citation type="submission" date="2020-10" db="EMBL/GenBank/DDBJ databases">
        <title>Bacillus sp. HD4P25, an endophyte from a halophyte.</title>
        <authorList>
            <person name="Sun J.-Q."/>
        </authorList>
    </citation>
    <scope>NUCLEOTIDE SEQUENCE [LARGE SCALE GENOMIC DNA]</scope>
    <source>
        <strain evidence="2 3">YIM 93174</strain>
    </source>
</reference>
<feature type="domain" description="Fungal lipase-type" evidence="1">
    <location>
        <begin position="62"/>
        <end position="192"/>
    </location>
</feature>
<organism evidence="2 3">
    <name type="scientific">Litchfieldia luteola</name>
    <dbReference type="NCBI Taxonomy" id="682179"/>
    <lineage>
        <taxon>Bacteria</taxon>
        <taxon>Bacillati</taxon>
        <taxon>Bacillota</taxon>
        <taxon>Bacilli</taxon>
        <taxon>Bacillales</taxon>
        <taxon>Bacillaceae</taxon>
        <taxon>Litchfieldia</taxon>
    </lineage>
</organism>
<dbReference type="RefSeq" id="WP_193536056.1">
    <property type="nucleotide sequence ID" value="NZ_JADCLJ010000019.1"/>
</dbReference>
<sequence>MRIKKDEALLLANCCLLTYTQYDKKGEFTPPKGFKVVDTFKADVFGSKEWFGFIIESLDSIIVAFRGTVSDPDWIADADIIEHPFPYSTNKSLVHGGFLSIYESCRDQLLSKLSSLSAQKQLYVTGHSLGAALAVLHAMDIYENTDFKELTLFTLAGPRVGNGEFASLYNRKIKNSIRFVNANDIIPMLPPKRIYNPLTEKYSSYRHVKKQVSFSHQTGTLRGNHSIYTYIKGLEEL</sequence>
<dbReference type="EMBL" id="JADCLJ010000019">
    <property type="protein sequence ID" value="MBE4908413.1"/>
    <property type="molecule type" value="Genomic_DNA"/>
</dbReference>
<comment type="caution">
    <text evidence="2">The sequence shown here is derived from an EMBL/GenBank/DDBJ whole genome shotgun (WGS) entry which is preliminary data.</text>
</comment>
<dbReference type="CDD" id="cd00519">
    <property type="entry name" value="Lipase_3"/>
    <property type="match status" value="1"/>
</dbReference>
<dbReference type="InterPro" id="IPR002921">
    <property type="entry name" value="Fungal_lipase-type"/>
</dbReference>
<evidence type="ECO:0000313" key="3">
    <source>
        <dbReference type="Proteomes" id="UP001516662"/>
    </source>
</evidence>
<dbReference type="Proteomes" id="UP001516662">
    <property type="component" value="Unassembled WGS sequence"/>
</dbReference>
<evidence type="ECO:0000259" key="1">
    <source>
        <dbReference type="Pfam" id="PF01764"/>
    </source>
</evidence>
<evidence type="ECO:0000313" key="2">
    <source>
        <dbReference type="EMBL" id="MBE4908413.1"/>
    </source>
</evidence>
<accession>A0ABR9QIU1</accession>
<dbReference type="Pfam" id="PF01764">
    <property type="entry name" value="Lipase_3"/>
    <property type="match status" value="1"/>
</dbReference>
<protein>
    <submittedName>
        <fullName evidence="2">Lipase family protein</fullName>
    </submittedName>
</protein>
<dbReference type="Gene3D" id="3.40.50.1820">
    <property type="entry name" value="alpha/beta hydrolase"/>
    <property type="match status" value="1"/>
</dbReference>
<dbReference type="InterPro" id="IPR029058">
    <property type="entry name" value="AB_hydrolase_fold"/>
</dbReference>
<name>A0ABR9QIU1_9BACI</name>
<dbReference type="PANTHER" id="PTHR45856:SF24">
    <property type="entry name" value="FUNGAL LIPASE-LIKE DOMAIN-CONTAINING PROTEIN"/>
    <property type="match status" value="1"/>
</dbReference>
<proteinExistence type="predicted"/>
<dbReference type="SUPFAM" id="SSF53474">
    <property type="entry name" value="alpha/beta-Hydrolases"/>
    <property type="match status" value="1"/>
</dbReference>
<keyword evidence="3" id="KW-1185">Reference proteome</keyword>
<gene>
    <name evidence="2" type="ORF">IMZ08_10120</name>
</gene>
<dbReference type="PANTHER" id="PTHR45856">
    <property type="entry name" value="ALPHA/BETA-HYDROLASES SUPERFAMILY PROTEIN"/>
    <property type="match status" value="1"/>
</dbReference>